<protein>
    <submittedName>
        <fullName evidence="1">Uncharacterized protein</fullName>
    </submittedName>
</protein>
<evidence type="ECO:0000313" key="1">
    <source>
        <dbReference type="EMBL" id="SFM31972.1"/>
    </source>
</evidence>
<gene>
    <name evidence="1" type="ORF">SAMN04487963_2022</name>
</gene>
<keyword evidence="2" id="KW-1185">Reference proteome</keyword>
<dbReference type="AlphaFoldDB" id="A0A1I4PVV4"/>
<proteinExistence type="predicted"/>
<sequence>MPTEENRPPRMGDGRVFFTFLLKHYGRQESHDETALRVLVLGRDKYGAERETLKGKHLRSWDEGTRIVPKWAYSAALELCLQAGFKPADEDQAIACWKSWRLIQGALLPTDQQLLAFSQAVSLTSEQVRAVQSYADEEK</sequence>
<dbReference type="RefSeq" id="WP_139214358.1">
    <property type="nucleotide sequence ID" value="NZ_FOUE01000003.1"/>
</dbReference>
<name>A0A1I4PVV4_9GAMM</name>
<dbReference type="OrthoDB" id="6366781at2"/>
<reference evidence="2" key="1">
    <citation type="submission" date="2016-10" db="EMBL/GenBank/DDBJ databases">
        <authorList>
            <person name="Varghese N."/>
            <person name="Submissions S."/>
        </authorList>
    </citation>
    <scope>NUCLEOTIDE SEQUENCE [LARGE SCALE GENOMIC DNA]</scope>
    <source>
        <strain evidence="2">CGMCC 1.7061</strain>
    </source>
</reference>
<dbReference type="Proteomes" id="UP000198519">
    <property type="component" value="Unassembled WGS sequence"/>
</dbReference>
<organism evidence="1 2">
    <name type="scientific">Marinobacter zhejiangensis</name>
    <dbReference type="NCBI Taxonomy" id="488535"/>
    <lineage>
        <taxon>Bacteria</taxon>
        <taxon>Pseudomonadati</taxon>
        <taxon>Pseudomonadota</taxon>
        <taxon>Gammaproteobacteria</taxon>
        <taxon>Pseudomonadales</taxon>
        <taxon>Marinobacteraceae</taxon>
        <taxon>Marinobacter</taxon>
    </lineage>
</organism>
<evidence type="ECO:0000313" key="2">
    <source>
        <dbReference type="Proteomes" id="UP000198519"/>
    </source>
</evidence>
<accession>A0A1I4PVV4</accession>
<dbReference type="EMBL" id="FOUE01000003">
    <property type="protein sequence ID" value="SFM31972.1"/>
    <property type="molecule type" value="Genomic_DNA"/>
</dbReference>